<organism evidence="3 4">
    <name type="scientific">Moorena producens 3L</name>
    <dbReference type="NCBI Taxonomy" id="489825"/>
    <lineage>
        <taxon>Bacteria</taxon>
        <taxon>Bacillati</taxon>
        <taxon>Cyanobacteriota</taxon>
        <taxon>Cyanophyceae</taxon>
        <taxon>Coleofasciculales</taxon>
        <taxon>Coleofasciculaceae</taxon>
        <taxon>Moorena</taxon>
    </lineage>
</organism>
<keyword evidence="4" id="KW-1185">Reference proteome</keyword>
<dbReference type="HOGENOM" id="CLU_029375_2_1_3"/>
<dbReference type="InterPro" id="IPR022742">
    <property type="entry name" value="Hydrolase_4"/>
</dbReference>
<dbReference type="InterPro" id="IPR029058">
    <property type="entry name" value="AB_hydrolase_fold"/>
</dbReference>
<dbReference type="EMBL" id="HQ696499">
    <property type="protein sequence ID" value="AEE88269.1"/>
    <property type="molecule type" value="Genomic_DNA"/>
</dbReference>
<sequence length="298" mass="33066">MLIVAGFIAIAYALVCTSVLLLQHRLMFCPASVIENTPADFGLPYEELWLPISNKGKIDKIHSWWIPSDSPESKVMLYLHGNACNIGSYLEIAQRLHQLGLSLLLIDYRGYGRSDGKFPRESQVYQDAQVAWDYLVQQRGINPQDIFVYGYSIGGAIGIDLAVRNPDMAGLILEGSFTSMRDMADYQGKYGFLPIDLLLTQRFDSISKIKSLQTPIFLIHGTSDTTVPARMSQVLFDAATVPKQLWLVPDAAHNDLTTVATAEYQQKIREFVTQVYAGQAIAQQSSSKHSAVSGQRSA</sequence>
<gene>
    <name evidence="3" type="ORF">LYNGBM3L_65040</name>
</gene>
<evidence type="ECO:0000313" key="3">
    <source>
        <dbReference type="EMBL" id="EGJ29278.1"/>
    </source>
</evidence>
<reference evidence="2 4" key="1">
    <citation type="journal article" date="2011" name="Proc. Natl. Acad. Sci. U.S.A.">
        <title>Genomic insights into the physiology and ecology of the marine filamentous cyanobacterium Lyngbya majuscula.</title>
        <authorList>
            <person name="Jones A.C."/>
            <person name="Monroe E.A."/>
            <person name="Podell S."/>
            <person name="Hess W.R."/>
            <person name="Klages S."/>
            <person name="Esquenazi E."/>
            <person name="Niessen S."/>
            <person name="Hoover H."/>
            <person name="Rothmann M."/>
            <person name="Lasken R.S."/>
            <person name="Yates J.R.III."/>
            <person name="Reinhardt R."/>
            <person name="Kube M."/>
            <person name="Burkart M.D."/>
            <person name="Allen E.E."/>
            <person name="Dorrestein P.C."/>
            <person name="Gerwick W.H."/>
            <person name="Gerwick L."/>
        </authorList>
    </citation>
    <scope>NUCLEOTIDE SEQUENCE [LARGE SCALE GENOMIC DNA]</scope>
    <source>
        <strain evidence="2 4">3L</strain>
    </source>
</reference>
<keyword evidence="2" id="KW-0378">Hydrolase</keyword>
<dbReference type="SUPFAM" id="SSF53474">
    <property type="entry name" value="alpha/beta-Hydrolases"/>
    <property type="match status" value="1"/>
</dbReference>
<dbReference type="Proteomes" id="UP000003959">
    <property type="component" value="Unassembled WGS sequence"/>
</dbReference>
<dbReference type="PANTHER" id="PTHR12277:SF81">
    <property type="entry name" value="PROTEIN ABHD13"/>
    <property type="match status" value="1"/>
</dbReference>
<feature type="domain" description="Serine aminopeptidase S33" evidence="1">
    <location>
        <begin position="73"/>
        <end position="182"/>
    </location>
</feature>
<dbReference type="AlphaFoldDB" id="F4Y1Y6"/>
<dbReference type="PANTHER" id="PTHR12277">
    <property type="entry name" value="ALPHA/BETA HYDROLASE DOMAIN-CONTAINING PROTEIN"/>
    <property type="match status" value="1"/>
</dbReference>
<evidence type="ECO:0000313" key="4">
    <source>
        <dbReference type="Proteomes" id="UP000003959"/>
    </source>
</evidence>
<evidence type="ECO:0000259" key="1">
    <source>
        <dbReference type="Pfam" id="PF12146"/>
    </source>
</evidence>
<dbReference type="OrthoDB" id="9776685at2"/>
<protein>
    <submittedName>
        <fullName evidence="2">Putative alpha/beta hydrolase fold protein</fullName>
    </submittedName>
</protein>
<evidence type="ECO:0000313" key="2">
    <source>
        <dbReference type="EMBL" id="AEE88269.1"/>
    </source>
</evidence>
<dbReference type="Gene3D" id="3.40.50.1820">
    <property type="entry name" value="alpha/beta hydrolase"/>
    <property type="match status" value="1"/>
</dbReference>
<dbReference type="GO" id="GO:0016787">
    <property type="term" value="F:hydrolase activity"/>
    <property type="evidence" value="ECO:0007669"/>
    <property type="project" value="UniProtKB-KW"/>
</dbReference>
<proteinExistence type="predicted"/>
<dbReference type="RefSeq" id="WP_008190229.1">
    <property type="nucleotide sequence ID" value="NZ_GL890970.1"/>
</dbReference>
<dbReference type="Pfam" id="PF12146">
    <property type="entry name" value="Hydrolase_4"/>
    <property type="match status" value="1"/>
</dbReference>
<accession>F4Y1Y6</accession>
<reference evidence="3" key="2">
    <citation type="journal article" date="2011" name="Proc. Natl. Acad. Sci. U.S.A.">
        <title>Genomic insights into the physiology and ecology of the marine filamentous cyanobacterium Lyngbya majuscula.</title>
        <authorList>
            <person name="Jones A.C."/>
            <person name="Monroe E.A."/>
            <person name="Podell S."/>
            <person name="Hess W.R."/>
            <person name="Klages S."/>
            <person name="Esquenazi E."/>
            <person name="Niessen S."/>
            <person name="Hoover H."/>
            <person name="Rothmann M."/>
            <person name="Lasken R.S."/>
            <person name="Yates J.R.III."/>
            <person name="Reinhardt R."/>
            <person name="Kube M."/>
            <person name="Burkart M.D."/>
            <person name="Allen E.E."/>
            <person name="Dorrestein P.C."/>
            <person name="Gerwick W.H."/>
            <person name="Gerwick L."/>
        </authorList>
    </citation>
    <scope>NUCLEOTIDE SEQUENCE</scope>
    <source>
        <strain evidence="3">3L</strain>
    </source>
</reference>
<dbReference type="EMBL" id="GL890970">
    <property type="protein sequence ID" value="EGJ29278.1"/>
    <property type="molecule type" value="Genomic_DNA"/>
</dbReference>
<dbReference type="eggNOG" id="COG1073">
    <property type="taxonomic scope" value="Bacteria"/>
</dbReference>
<name>F4Y1Y6_9CYAN</name>